<dbReference type="Gene3D" id="2.120.10.30">
    <property type="entry name" value="TolB, C-terminal domain"/>
    <property type="match status" value="3"/>
</dbReference>
<dbReference type="PROSITE" id="PS00108">
    <property type="entry name" value="PROTEIN_KINASE_ST"/>
    <property type="match status" value="1"/>
</dbReference>
<dbReference type="PANTHER" id="PTHR43289:SF6">
    <property type="entry name" value="SERINE_THREONINE-PROTEIN KINASE NEKL-3"/>
    <property type="match status" value="1"/>
</dbReference>
<dbReference type="PANTHER" id="PTHR43289">
    <property type="entry name" value="MITOGEN-ACTIVATED PROTEIN KINASE KINASE KINASE 20-RELATED"/>
    <property type="match status" value="1"/>
</dbReference>
<keyword evidence="1" id="KW-0808">Transferase</keyword>
<dbReference type="GO" id="GO:0004674">
    <property type="term" value="F:protein serine/threonine kinase activity"/>
    <property type="evidence" value="ECO:0007669"/>
    <property type="project" value="UniProtKB-KW"/>
</dbReference>
<keyword evidence="6" id="KW-0723">Serine/threonine-protein kinase</keyword>
<proteinExistence type="predicted"/>
<dbReference type="GO" id="GO:0005524">
    <property type="term" value="F:ATP binding"/>
    <property type="evidence" value="ECO:0007669"/>
    <property type="project" value="UniProtKB-KW"/>
</dbReference>
<dbReference type="Proteomes" id="UP000292958">
    <property type="component" value="Unassembled WGS sequence"/>
</dbReference>
<evidence type="ECO:0000259" key="5">
    <source>
        <dbReference type="PROSITE" id="PS50011"/>
    </source>
</evidence>
<dbReference type="Pfam" id="PF00069">
    <property type="entry name" value="Pkinase"/>
    <property type="match status" value="1"/>
</dbReference>
<dbReference type="InterPro" id="IPR011042">
    <property type="entry name" value="6-blade_b-propeller_TolB-like"/>
</dbReference>
<dbReference type="SUPFAM" id="SSF82171">
    <property type="entry name" value="DPP6 N-terminal domain-like"/>
    <property type="match status" value="1"/>
</dbReference>
<comment type="caution">
    <text evidence="6">The sequence shown here is derived from an EMBL/GenBank/DDBJ whole genome shotgun (WGS) entry which is preliminary data.</text>
</comment>
<protein>
    <submittedName>
        <fullName evidence="6">Serine/threonine protein kinase</fullName>
    </submittedName>
</protein>
<dbReference type="Gene3D" id="3.30.200.20">
    <property type="entry name" value="Phosphorylase Kinase, domain 1"/>
    <property type="match status" value="1"/>
</dbReference>
<sequence length="953" mass="104992">MNAERWREIKSIFDAAADLQAQEQAAFVHSSAGEDRELEAEVLRLLRANASTDGFMEKPAADLHTYIEPVRDEPVLETGSIYARRFEILRFLSRGGMGEVYEAWDTELDEAVALKTIRLQIASNVEVIERFKQEVKQAREVSHPNICRVHELFSHSLEDGQLVWFLSMELLRGETVLEWIRTRGPLRPALALSVCRQMVDGLGAAHAAGLVHRDFKSSNVILIPGVTGKMRAVITDFGLSLKMLRAAGGLAEPGGIGTRGYMAPEQEENGEVGPLADQYSLGVVMCEMVTGSLPEWSTPKPQSEKETLKLPEKEFPARWEGVIRRCLQRESKDRYPAIENVAAALAPPGIFGTPRRIVAAVLLMGVMAGGGVLWLRARNKCRICEIVQLTPDTDESESPSLSRDGHVIVYSSDRSDTGNLDIFLQQLPGGRPSRLTSVSARDVSPSISPDGSAVAFRSERDGGGIYLKDVHAGKEVLLVPRGRNPLISPDGKSLVYWTGDPDPSVASGKAFLLPLRGGQPVQIAKSFQDSRLPVWSPDGQRIMFSGCEKADKALSGCSEWWITSRDGRRIVNTHVMRRLRSDGLIMSQPAEIFWGNSGLVFGCGPSGLQVNLWTIKLDPQTWTSVGAPRQLLKENARDLNPSIANNGAIAFTRKSGALHIWRIDRAPHPGEVTLSKITEDAQIDSSPFVSEGGRWLVFTRGRGSRRSIWIRDNLEVSESLLVNPGMPTRSPIVDKTGQLLAYEQTDLTNEVTSINIRVGEGPVRRLCRGCGAPTAWFDTDRAFFYREGMPSVIKMADPRTGHSWVVLQEDGADLSDSSWSPANEMMLFTETKGDRKQIFAVHLPRSTAKVEGKWIPIPDTGVSPEHPRWSGDGHTIFYFSNKDGFSCIYGQAFSPEIAESAGTSFAVAHFHNQRASIDNVLTTARNLSVDGDSIYFNLGEQSSTIWLGSLVNR</sequence>
<evidence type="ECO:0000256" key="3">
    <source>
        <dbReference type="ARBA" id="ARBA00022777"/>
    </source>
</evidence>
<dbReference type="Gene3D" id="1.10.510.10">
    <property type="entry name" value="Transferase(Phosphotransferase) domain 1"/>
    <property type="match status" value="1"/>
</dbReference>
<feature type="domain" description="Protein kinase" evidence="5">
    <location>
        <begin position="86"/>
        <end position="350"/>
    </location>
</feature>
<evidence type="ECO:0000313" key="7">
    <source>
        <dbReference type="Proteomes" id="UP000292958"/>
    </source>
</evidence>
<reference evidence="6 7" key="1">
    <citation type="submission" date="2019-02" db="EMBL/GenBank/DDBJ databases">
        <title>Genomic Encyclopedia of Archaeal and Bacterial Type Strains, Phase II (KMG-II): from individual species to whole genera.</title>
        <authorList>
            <person name="Goeker M."/>
        </authorList>
    </citation>
    <scope>NUCLEOTIDE SEQUENCE [LARGE SCALE GENOMIC DNA]</scope>
    <source>
        <strain evidence="6 7">DSM 18101</strain>
    </source>
</reference>
<dbReference type="InterPro" id="IPR011009">
    <property type="entry name" value="Kinase-like_dom_sf"/>
</dbReference>
<keyword evidence="7" id="KW-1185">Reference proteome</keyword>
<dbReference type="InterPro" id="IPR000719">
    <property type="entry name" value="Prot_kinase_dom"/>
</dbReference>
<keyword evidence="3 6" id="KW-0418">Kinase</keyword>
<evidence type="ECO:0000256" key="2">
    <source>
        <dbReference type="ARBA" id="ARBA00022741"/>
    </source>
</evidence>
<dbReference type="SUPFAM" id="SSF56112">
    <property type="entry name" value="Protein kinase-like (PK-like)"/>
    <property type="match status" value="1"/>
</dbReference>
<organism evidence="6 7">
    <name type="scientific">Edaphobacter modestus</name>
    <dbReference type="NCBI Taxonomy" id="388466"/>
    <lineage>
        <taxon>Bacteria</taxon>
        <taxon>Pseudomonadati</taxon>
        <taxon>Acidobacteriota</taxon>
        <taxon>Terriglobia</taxon>
        <taxon>Terriglobales</taxon>
        <taxon>Acidobacteriaceae</taxon>
        <taxon>Edaphobacter</taxon>
    </lineage>
</organism>
<dbReference type="RefSeq" id="WP_130419210.1">
    <property type="nucleotide sequence ID" value="NZ_SHKW01000001.1"/>
</dbReference>
<dbReference type="Pfam" id="PF07676">
    <property type="entry name" value="PD40"/>
    <property type="match status" value="4"/>
</dbReference>
<dbReference type="InterPro" id="IPR008271">
    <property type="entry name" value="Ser/Thr_kinase_AS"/>
</dbReference>
<evidence type="ECO:0000256" key="4">
    <source>
        <dbReference type="ARBA" id="ARBA00022840"/>
    </source>
</evidence>
<dbReference type="InterPro" id="IPR011659">
    <property type="entry name" value="WD40"/>
</dbReference>
<name>A0A4Q7YTV4_9BACT</name>
<evidence type="ECO:0000313" key="6">
    <source>
        <dbReference type="EMBL" id="RZU41272.1"/>
    </source>
</evidence>
<dbReference type="AlphaFoldDB" id="A0A4Q7YTV4"/>
<dbReference type="PROSITE" id="PS50011">
    <property type="entry name" value="PROTEIN_KINASE_DOM"/>
    <property type="match status" value="1"/>
</dbReference>
<evidence type="ECO:0000256" key="1">
    <source>
        <dbReference type="ARBA" id="ARBA00022679"/>
    </source>
</evidence>
<keyword evidence="2" id="KW-0547">Nucleotide-binding</keyword>
<dbReference type="EMBL" id="SHKW01000001">
    <property type="protein sequence ID" value="RZU41272.1"/>
    <property type="molecule type" value="Genomic_DNA"/>
</dbReference>
<keyword evidence="4" id="KW-0067">ATP-binding</keyword>
<accession>A0A4Q7YTV4</accession>
<gene>
    <name evidence="6" type="ORF">BDD14_2780</name>
</gene>
<dbReference type="CDD" id="cd14014">
    <property type="entry name" value="STKc_PknB_like"/>
    <property type="match status" value="1"/>
</dbReference>
<dbReference type="OrthoDB" id="101360at2"/>